<dbReference type="Proteomes" id="UP000664940">
    <property type="component" value="Unassembled WGS sequence"/>
</dbReference>
<evidence type="ECO:0000313" key="3">
    <source>
        <dbReference type="Proteomes" id="UP000664940"/>
    </source>
</evidence>
<dbReference type="GO" id="GO:0016874">
    <property type="term" value="F:ligase activity"/>
    <property type="evidence" value="ECO:0007669"/>
    <property type="project" value="UniProtKB-KW"/>
</dbReference>
<accession>A0A834DGZ2</accession>
<dbReference type="AlphaFoldDB" id="A0A834DGZ2"/>
<sequence length="181" mass="20204">MQRSIMSFFQPKKEGKAKKPEEASDSIRETEPPPKYVMGLGCGAFVPLSVTTLLAASVTNSVPNVSGVRREFMTSVTGRCKGMPSFRHSCIQGLRVIFGALLQTSQLHSRTDFLQEVEKLATGHISMPAHLRRREQCSVLQHLPHKFMGRALLGSHDHPYTHQFAPVWTQPRFIPMPNLGP</sequence>
<feature type="compositionally biased region" description="Basic and acidic residues" evidence="1">
    <location>
        <begin position="11"/>
        <end position="32"/>
    </location>
</feature>
<gene>
    <name evidence="2" type="ORF">HJG60_007635</name>
</gene>
<evidence type="ECO:0000313" key="2">
    <source>
        <dbReference type="EMBL" id="KAF6077992.1"/>
    </source>
</evidence>
<reference evidence="2 3" key="1">
    <citation type="journal article" date="2020" name="Nature">
        <title>Six reference-quality genomes reveal evolution of bat adaptations.</title>
        <authorList>
            <person name="Jebb D."/>
            <person name="Huang Z."/>
            <person name="Pippel M."/>
            <person name="Hughes G.M."/>
            <person name="Lavrichenko K."/>
            <person name="Devanna P."/>
            <person name="Winkler S."/>
            <person name="Jermiin L.S."/>
            <person name="Skirmuntt E.C."/>
            <person name="Katzourakis A."/>
            <person name="Burkitt-Gray L."/>
            <person name="Ray D.A."/>
            <person name="Sullivan K.A.M."/>
            <person name="Roscito J.G."/>
            <person name="Kirilenko B.M."/>
            <person name="Davalos L.M."/>
            <person name="Corthals A.P."/>
            <person name="Power M.L."/>
            <person name="Jones G."/>
            <person name="Ransome R.D."/>
            <person name="Dechmann D.K.N."/>
            <person name="Locatelli A.G."/>
            <person name="Puechmaille S.J."/>
            <person name="Fedrigo O."/>
            <person name="Jarvis E.D."/>
            <person name="Hiller M."/>
            <person name="Vernes S.C."/>
            <person name="Myers E.W."/>
            <person name="Teeling E.C."/>
        </authorList>
    </citation>
    <scope>NUCLEOTIDE SEQUENCE [LARGE SCALE GENOMIC DNA]</scope>
    <source>
        <strain evidence="2">Bat1K_MPI-CBG_1</strain>
    </source>
</reference>
<name>A0A834DGZ2_9CHIR</name>
<protein>
    <submittedName>
        <fullName evidence="2">DNA ligase 1</fullName>
    </submittedName>
</protein>
<feature type="region of interest" description="Disordered" evidence="1">
    <location>
        <begin position="1"/>
        <end position="32"/>
    </location>
</feature>
<organism evidence="2 3">
    <name type="scientific">Phyllostomus discolor</name>
    <name type="common">pale spear-nosed bat</name>
    <dbReference type="NCBI Taxonomy" id="89673"/>
    <lineage>
        <taxon>Eukaryota</taxon>
        <taxon>Metazoa</taxon>
        <taxon>Chordata</taxon>
        <taxon>Craniata</taxon>
        <taxon>Vertebrata</taxon>
        <taxon>Euteleostomi</taxon>
        <taxon>Mammalia</taxon>
        <taxon>Eutheria</taxon>
        <taxon>Laurasiatheria</taxon>
        <taxon>Chiroptera</taxon>
        <taxon>Yangochiroptera</taxon>
        <taxon>Phyllostomidae</taxon>
        <taxon>Phyllostominae</taxon>
        <taxon>Phyllostomus</taxon>
    </lineage>
</organism>
<dbReference type="EMBL" id="JABVXQ010000014">
    <property type="protein sequence ID" value="KAF6077992.1"/>
    <property type="molecule type" value="Genomic_DNA"/>
</dbReference>
<evidence type="ECO:0000256" key="1">
    <source>
        <dbReference type="SAM" id="MobiDB-lite"/>
    </source>
</evidence>
<comment type="caution">
    <text evidence="2">The sequence shown here is derived from an EMBL/GenBank/DDBJ whole genome shotgun (WGS) entry which is preliminary data.</text>
</comment>
<keyword evidence="2" id="KW-0436">Ligase</keyword>
<proteinExistence type="predicted"/>